<evidence type="ECO:0000313" key="2">
    <source>
        <dbReference type="Proteomes" id="UP000179129"/>
    </source>
</evidence>
<dbReference type="AlphaFoldDB" id="A0A1F5YML4"/>
<sequence>MAAAIKSISEALIGLLADEVAALNPETVTGFAGSLEEFVKLGRGLPFVGVSLAEARYLTLNSDSSLAEEHLTFRLTAIAGDFRGPQYSLENSYGLVDSLRDTLLGRDLGLSGLAPLSLHHCSMDREAEKTGLTVYRLEISTWQVIQPAGLP</sequence>
<comment type="caution">
    <text evidence="1">The sequence shown here is derived from an EMBL/GenBank/DDBJ whole genome shotgun (WGS) entry which is preliminary data.</text>
</comment>
<gene>
    <name evidence="1" type="ORF">A3F83_06115</name>
</gene>
<reference evidence="1 2" key="1">
    <citation type="journal article" date="2016" name="Nat. Commun.">
        <title>Thousands of microbial genomes shed light on interconnected biogeochemical processes in an aquifer system.</title>
        <authorList>
            <person name="Anantharaman K."/>
            <person name="Brown C.T."/>
            <person name="Hug L.A."/>
            <person name="Sharon I."/>
            <person name="Castelle C.J."/>
            <person name="Probst A.J."/>
            <person name="Thomas B.C."/>
            <person name="Singh A."/>
            <person name="Wilkins M.J."/>
            <person name="Karaoz U."/>
            <person name="Brodie E.L."/>
            <person name="Williams K.H."/>
            <person name="Hubbard S.S."/>
            <person name="Banfield J.F."/>
        </authorList>
    </citation>
    <scope>NUCLEOTIDE SEQUENCE [LARGE SCALE GENOMIC DNA]</scope>
</reference>
<protein>
    <recommendedName>
        <fullName evidence="3">DUF3168 domain-containing protein</fullName>
    </recommendedName>
</protein>
<organism evidence="1 2">
    <name type="scientific">Candidatus Glassbacteria bacterium RIFCSPLOWO2_12_FULL_58_11</name>
    <dbReference type="NCBI Taxonomy" id="1817867"/>
    <lineage>
        <taxon>Bacteria</taxon>
        <taxon>Candidatus Glassiibacteriota</taxon>
    </lineage>
</organism>
<evidence type="ECO:0000313" key="1">
    <source>
        <dbReference type="EMBL" id="OGG01283.1"/>
    </source>
</evidence>
<name>A0A1F5YML4_9BACT</name>
<dbReference type="Proteomes" id="UP000179129">
    <property type="component" value="Unassembled WGS sequence"/>
</dbReference>
<dbReference type="STRING" id="1817867.A3F83_06115"/>
<dbReference type="EMBL" id="MFIX01000213">
    <property type="protein sequence ID" value="OGG01283.1"/>
    <property type="molecule type" value="Genomic_DNA"/>
</dbReference>
<accession>A0A1F5YML4</accession>
<proteinExistence type="predicted"/>
<evidence type="ECO:0008006" key="3">
    <source>
        <dbReference type="Google" id="ProtNLM"/>
    </source>
</evidence>